<proteinExistence type="predicted"/>
<keyword evidence="2" id="KW-1185">Reference proteome</keyword>
<dbReference type="EMBL" id="JADNRY010000131">
    <property type="protein sequence ID" value="KAF9064083.1"/>
    <property type="molecule type" value="Genomic_DNA"/>
</dbReference>
<sequence length="207" mass="24317">MNSCRILLRDPHPSLTRVRLSAYGWPVLSLNWLLDINASLLIVDISLYIKRFLTTRSDLQISEPLVQQSSSLEASDWGNRVATYSWGPIVSYSGYQANSNRRQWRKKVKNLNHVPDRKIYHCGIKYRLFRILSMYEIRKIARRAWYLTHKLRRGRRSRQLRQLFSRFANFAEVTNFEAELQVSDDQSEAGSQLVEKKWGIGLLSDNR</sequence>
<reference evidence="1" key="1">
    <citation type="submission" date="2020-11" db="EMBL/GenBank/DDBJ databases">
        <authorList>
            <consortium name="DOE Joint Genome Institute"/>
            <person name="Ahrendt S."/>
            <person name="Riley R."/>
            <person name="Andreopoulos W."/>
            <person name="Labutti K."/>
            <person name="Pangilinan J."/>
            <person name="Ruiz-Duenas F.J."/>
            <person name="Barrasa J.M."/>
            <person name="Sanchez-Garcia M."/>
            <person name="Camarero S."/>
            <person name="Miyauchi S."/>
            <person name="Serrano A."/>
            <person name="Linde D."/>
            <person name="Babiker R."/>
            <person name="Drula E."/>
            <person name="Ayuso-Fernandez I."/>
            <person name="Pacheco R."/>
            <person name="Padilla G."/>
            <person name="Ferreira P."/>
            <person name="Barriuso J."/>
            <person name="Kellner H."/>
            <person name="Castanera R."/>
            <person name="Alfaro M."/>
            <person name="Ramirez L."/>
            <person name="Pisabarro A.G."/>
            <person name="Kuo A."/>
            <person name="Tritt A."/>
            <person name="Lipzen A."/>
            <person name="He G."/>
            <person name="Yan M."/>
            <person name="Ng V."/>
            <person name="Cullen D."/>
            <person name="Martin F."/>
            <person name="Rosso M.-N."/>
            <person name="Henrissat B."/>
            <person name="Hibbett D."/>
            <person name="Martinez A.T."/>
            <person name="Grigoriev I.V."/>
        </authorList>
    </citation>
    <scope>NUCLEOTIDE SEQUENCE</scope>
    <source>
        <strain evidence="1">AH 40177</strain>
    </source>
</reference>
<evidence type="ECO:0000313" key="1">
    <source>
        <dbReference type="EMBL" id="KAF9064083.1"/>
    </source>
</evidence>
<dbReference type="AlphaFoldDB" id="A0A9P5U3U2"/>
<organism evidence="1 2">
    <name type="scientific">Rhodocollybia butyracea</name>
    <dbReference type="NCBI Taxonomy" id="206335"/>
    <lineage>
        <taxon>Eukaryota</taxon>
        <taxon>Fungi</taxon>
        <taxon>Dikarya</taxon>
        <taxon>Basidiomycota</taxon>
        <taxon>Agaricomycotina</taxon>
        <taxon>Agaricomycetes</taxon>
        <taxon>Agaricomycetidae</taxon>
        <taxon>Agaricales</taxon>
        <taxon>Marasmiineae</taxon>
        <taxon>Omphalotaceae</taxon>
        <taxon>Rhodocollybia</taxon>
    </lineage>
</organism>
<dbReference type="Proteomes" id="UP000772434">
    <property type="component" value="Unassembled WGS sequence"/>
</dbReference>
<gene>
    <name evidence="1" type="ORF">BDP27DRAFT_1367469</name>
</gene>
<comment type="caution">
    <text evidence="1">The sequence shown here is derived from an EMBL/GenBank/DDBJ whole genome shotgun (WGS) entry which is preliminary data.</text>
</comment>
<accession>A0A9P5U3U2</accession>
<protein>
    <submittedName>
        <fullName evidence="1">Uncharacterized protein</fullName>
    </submittedName>
</protein>
<name>A0A9P5U3U2_9AGAR</name>
<evidence type="ECO:0000313" key="2">
    <source>
        <dbReference type="Proteomes" id="UP000772434"/>
    </source>
</evidence>